<proteinExistence type="predicted"/>
<protein>
    <submittedName>
        <fullName evidence="1">Uncharacterized protein</fullName>
    </submittedName>
</protein>
<accession>A0AAD4L910</accession>
<keyword evidence="2" id="KW-1185">Reference proteome</keyword>
<dbReference type="AlphaFoldDB" id="A0AAD4L910"/>
<reference evidence="1" key="1">
    <citation type="submission" date="2022-01" db="EMBL/GenBank/DDBJ databases">
        <title>Comparative genomics reveals a dynamic genome evolution in the ectomycorrhizal milk-cap (Lactarius) mushrooms.</title>
        <authorList>
            <consortium name="DOE Joint Genome Institute"/>
            <person name="Lebreton A."/>
            <person name="Tang N."/>
            <person name="Kuo A."/>
            <person name="LaButti K."/>
            <person name="Drula E."/>
            <person name="Barry K."/>
            <person name="Clum A."/>
            <person name="Lipzen A."/>
            <person name="Mousain D."/>
            <person name="Ng V."/>
            <person name="Wang R."/>
            <person name="Wang X."/>
            <person name="Dai Y."/>
            <person name="Henrissat B."/>
            <person name="Grigoriev I.V."/>
            <person name="Guerin-Laguette A."/>
            <person name="Yu F."/>
            <person name="Martin F.M."/>
        </authorList>
    </citation>
    <scope>NUCLEOTIDE SEQUENCE</scope>
    <source>
        <strain evidence="1">QP</strain>
    </source>
</reference>
<dbReference type="EMBL" id="JAKELL010000096">
    <property type="protein sequence ID" value="KAH8982856.1"/>
    <property type="molecule type" value="Genomic_DNA"/>
</dbReference>
<sequence>MFRREFWVRDFSSIRAVTTNKLHKGDAAGSARPDLLTPDIPTGRLRHHIASPNQAEEAKDLFGFLTDILPLLSDFLYKANLSQRGLGRPTMGYVASKEGPTPSVTGSVVTMSTYMSVALWRRHGMADLIGNSWDNDSSGGDINMQRSDAEGVTIRGNECANVMITEG</sequence>
<evidence type="ECO:0000313" key="2">
    <source>
        <dbReference type="Proteomes" id="UP001201163"/>
    </source>
</evidence>
<name>A0AAD4L910_9AGAM</name>
<comment type="caution">
    <text evidence="1">The sequence shown here is derived from an EMBL/GenBank/DDBJ whole genome shotgun (WGS) entry which is preliminary data.</text>
</comment>
<evidence type="ECO:0000313" key="1">
    <source>
        <dbReference type="EMBL" id="KAH8982856.1"/>
    </source>
</evidence>
<gene>
    <name evidence="1" type="ORF">EDB92DRAFT_1819760</name>
</gene>
<dbReference type="Proteomes" id="UP001201163">
    <property type="component" value="Unassembled WGS sequence"/>
</dbReference>
<feature type="non-terminal residue" evidence="1">
    <location>
        <position position="167"/>
    </location>
</feature>
<organism evidence="1 2">
    <name type="scientific">Lactarius akahatsu</name>
    <dbReference type="NCBI Taxonomy" id="416441"/>
    <lineage>
        <taxon>Eukaryota</taxon>
        <taxon>Fungi</taxon>
        <taxon>Dikarya</taxon>
        <taxon>Basidiomycota</taxon>
        <taxon>Agaricomycotina</taxon>
        <taxon>Agaricomycetes</taxon>
        <taxon>Russulales</taxon>
        <taxon>Russulaceae</taxon>
        <taxon>Lactarius</taxon>
    </lineage>
</organism>